<evidence type="ECO:0000313" key="3">
    <source>
        <dbReference type="Proteomes" id="UP001210211"/>
    </source>
</evidence>
<protein>
    <submittedName>
        <fullName evidence="2">Uncharacterized protein</fullName>
    </submittedName>
</protein>
<comment type="caution">
    <text evidence="2">The sequence shown here is derived from an EMBL/GenBank/DDBJ whole genome shotgun (WGS) entry which is preliminary data.</text>
</comment>
<name>A0AAD5ZIA1_9POAL</name>
<feature type="transmembrane region" description="Helical" evidence="1">
    <location>
        <begin position="264"/>
        <end position="286"/>
    </location>
</feature>
<keyword evidence="3" id="KW-1185">Reference proteome</keyword>
<feature type="transmembrane region" description="Helical" evidence="1">
    <location>
        <begin position="137"/>
        <end position="161"/>
    </location>
</feature>
<proteinExistence type="predicted"/>
<dbReference type="PANTHER" id="PTHR34483:SF7">
    <property type="entry name" value="TRANSMEMBRANE PROTEIN"/>
    <property type="match status" value="1"/>
</dbReference>
<feature type="transmembrane region" description="Helical" evidence="1">
    <location>
        <begin position="29"/>
        <end position="52"/>
    </location>
</feature>
<reference evidence="2 3" key="1">
    <citation type="journal article" date="2022" name="Cell">
        <title>Repeat-based holocentromeres influence genome architecture and karyotype evolution.</title>
        <authorList>
            <person name="Hofstatter P.G."/>
            <person name="Thangavel G."/>
            <person name="Lux T."/>
            <person name="Neumann P."/>
            <person name="Vondrak T."/>
            <person name="Novak P."/>
            <person name="Zhang M."/>
            <person name="Costa L."/>
            <person name="Castellani M."/>
            <person name="Scott A."/>
            <person name="Toegelov H."/>
            <person name="Fuchs J."/>
            <person name="Mata-Sucre Y."/>
            <person name="Dias Y."/>
            <person name="Vanzela A.L.L."/>
            <person name="Huettel B."/>
            <person name="Almeida C.C.S."/>
            <person name="Simkova H."/>
            <person name="Souza G."/>
            <person name="Pedrosa-Harand A."/>
            <person name="Macas J."/>
            <person name="Mayer K.F.X."/>
            <person name="Houben A."/>
            <person name="Marques A."/>
        </authorList>
    </citation>
    <scope>NUCLEOTIDE SEQUENCE [LARGE SCALE GENOMIC DNA]</scope>
    <source>
        <strain evidence="2">RhyTen1mFocal</strain>
    </source>
</reference>
<keyword evidence="1" id="KW-0812">Transmembrane</keyword>
<sequence length="302" mass="33964">MSKSSSPLSFLWQALHLPSKNPELFSTVFSIYILSHLLLYGGFLLSISPLVFKLFDLAKSLLKIDPSSPELTDLVDTVKAVAKELLIFEMIYYVLLFVISSFLSVGTYYASSTTYPGEVLTLKEVLNKVKGIIKGPLITHLFVALSGIVYIIFFAVIIFAISRYFPSNSNISSWFLEIPLILFESFLLVYLSVFWFMGVAISVIEPIFHEIGAILHATELLNGKKTQIYLLILALIISSGIINLSNILIIMFSGSQAGSWVVEFVYQILLQVMNLYTMMAIMFLYYECNQSKENGSDYTKLV</sequence>
<feature type="transmembrane region" description="Helical" evidence="1">
    <location>
        <begin position="181"/>
        <end position="208"/>
    </location>
</feature>
<keyword evidence="1" id="KW-0472">Membrane</keyword>
<keyword evidence="1" id="KW-1133">Transmembrane helix</keyword>
<feature type="transmembrane region" description="Helical" evidence="1">
    <location>
        <begin position="90"/>
        <end position="110"/>
    </location>
</feature>
<dbReference type="Proteomes" id="UP001210211">
    <property type="component" value="Unassembled WGS sequence"/>
</dbReference>
<dbReference type="EMBL" id="JAMRDG010000001">
    <property type="protein sequence ID" value="KAJ3698422.1"/>
    <property type="molecule type" value="Genomic_DNA"/>
</dbReference>
<organism evidence="2 3">
    <name type="scientific">Rhynchospora tenuis</name>
    <dbReference type="NCBI Taxonomy" id="198213"/>
    <lineage>
        <taxon>Eukaryota</taxon>
        <taxon>Viridiplantae</taxon>
        <taxon>Streptophyta</taxon>
        <taxon>Embryophyta</taxon>
        <taxon>Tracheophyta</taxon>
        <taxon>Spermatophyta</taxon>
        <taxon>Magnoliopsida</taxon>
        <taxon>Liliopsida</taxon>
        <taxon>Poales</taxon>
        <taxon>Cyperaceae</taxon>
        <taxon>Cyperoideae</taxon>
        <taxon>Rhynchosporeae</taxon>
        <taxon>Rhynchospora</taxon>
    </lineage>
</organism>
<dbReference type="PANTHER" id="PTHR34483">
    <property type="entry name" value="OS09G0129800 PROTEIN"/>
    <property type="match status" value="1"/>
</dbReference>
<evidence type="ECO:0000256" key="1">
    <source>
        <dbReference type="SAM" id="Phobius"/>
    </source>
</evidence>
<feature type="transmembrane region" description="Helical" evidence="1">
    <location>
        <begin position="228"/>
        <end position="252"/>
    </location>
</feature>
<evidence type="ECO:0000313" key="2">
    <source>
        <dbReference type="EMBL" id="KAJ3698422.1"/>
    </source>
</evidence>
<gene>
    <name evidence="2" type="ORF">LUZ61_002127</name>
</gene>
<accession>A0AAD5ZIA1</accession>
<dbReference type="AlphaFoldDB" id="A0AAD5ZIA1"/>